<gene>
    <name evidence="7" type="ORF">SAMN06264868_10189</name>
</gene>
<reference evidence="7" key="1">
    <citation type="submission" date="2017-05" db="EMBL/GenBank/DDBJ databases">
        <authorList>
            <person name="Varghese N."/>
            <person name="Submissions S."/>
        </authorList>
    </citation>
    <scope>NUCLEOTIDE SEQUENCE</scope>
    <source>
        <strain evidence="7">DSM 18763</strain>
    </source>
</reference>
<dbReference type="GO" id="GO:0005886">
    <property type="term" value="C:plasma membrane"/>
    <property type="evidence" value="ECO:0007669"/>
    <property type="project" value="TreeGrafter"/>
</dbReference>
<dbReference type="InterPro" id="IPR002541">
    <property type="entry name" value="Cyt_c_assembly"/>
</dbReference>
<dbReference type="PANTHER" id="PTHR30071:SF15">
    <property type="entry name" value="PROTEIN HEMX"/>
    <property type="match status" value="1"/>
</dbReference>
<protein>
    <submittedName>
        <fullName evidence="7">Cytochrome C assembly protein</fullName>
    </submittedName>
</protein>
<evidence type="ECO:0000313" key="7">
    <source>
        <dbReference type="EMBL" id="SMP00387.1"/>
    </source>
</evidence>
<dbReference type="GO" id="GO:0017004">
    <property type="term" value="P:cytochrome complex assembly"/>
    <property type="evidence" value="ECO:0007669"/>
    <property type="project" value="InterPro"/>
</dbReference>
<evidence type="ECO:0000256" key="2">
    <source>
        <dbReference type="ARBA" id="ARBA00022692"/>
    </source>
</evidence>
<dbReference type="PANTHER" id="PTHR30071">
    <property type="entry name" value="HEME EXPORTER PROTEIN C"/>
    <property type="match status" value="1"/>
</dbReference>
<dbReference type="Pfam" id="PF01578">
    <property type="entry name" value="Cytochrom_C_asm"/>
    <property type="match status" value="1"/>
</dbReference>
<organism evidence="7 8">
    <name type="scientific">Venenivibrio stagnispumantis</name>
    <dbReference type="NCBI Taxonomy" id="407998"/>
    <lineage>
        <taxon>Bacteria</taxon>
        <taxon>Pseudomonadati</taxon>
        <taxon>Aquificota</taxon>
        <taxon>Aquificia</taxon>
        <taxon>Aquificales</taxon>
        <taxon>Hydrogenothermaceae</taxon>
        <taxon>Venenivibrio</taxon>
    </lineage>
</organism>
<feature type="transmembrane region" description="Helical" evidence="5">
    <location>
        <begin position="125"/>
        <end position="151"/>
    </location>
</feature>
<evidence type="ECO:0000313" key="8">
    <source>
        <dbReference type="Proteomes" id="UP001157947"/>
    </source>
</evidence>
<keyword evidence="2 5" id="KW-0812">Transmembrane</keyword>
<sequence>MLKIFILISLIFYFVSSIGFWIYIYGKRDLGQKIGYSFFGLGFLSQILYITVKSFITKSFAIVSSEDLIFFLAFLIAMLFYLFSLKYRRQLQDFGSIIAPVIVFLTALSLQSLETNANQYNNIWFYLHIGFSILTYALILIATISAVLYILTDKDLKGKKLNSFFVVRFSSSIKLLQDIEYKSTLFAFISLSLALISSSIWTALYIGKHWIWEPKQILLSLLWLFYAFILHTRIIKHLKGRKASYLTLIGSLMAFIIFWLVRHPTF</sequence>
<feature type="domain" description="Cytochrome c assembly protein" evidence="6">
    <location>
        <begin position="66"/>
        <end position="262"/>
    </location>
</feature>
<keyword evidence="4 5" id="KW-0472">Membrane</keyword>
<keyword evidence="3 5" id="KW-1133">Transmembrane helix</keyword>
<evidence type="ECO:0000256" key="5">
    <source>
        <dbReference type="SAM" id="Phobius"/>
    </source>
</evidence>
<evidence type="ECO:0000259" key="6">
    <source>
        <dbReference type="Pfam" id="PF01578"/>
    </source>
</evidence>
<feature type="transmembrane region" description="Helical" evidence="5">
    <location>
        <begin position="217"/>
        <end position="236"/>
    </location>
</feature>
<evidence type="ECO:0000256" key="3">
    <source>
        <dbReference type="ARBA" id="ARBA00022989"/>
    </source>
</evidence>
<keyword evidence="8" id="KW-1185">Reference proteome</keyword>
<dbReference type="Proteomes" id="UP001157947">
    <property type="component" value="Unassembled WGS sequence"/>
</dbReference>
<dbReference type="EMBL" id="FXTX01000001">
    <property type="protein sequence ID" value="SMP00387.1"/>
    <property type="molecule type" value="Genomic_DNA"/>
</dbReference>
<dbReference type="InterPro" id="IPR045062">
    <property type="entry name" value="Cyt_c_biogenesis_CcsA/CcmC"/>
</dbReference>
<dbReference type="GO" id="GO:0020037">
    <property type="term" value="F:heme binding"/>
    <property type="evidence" value="ECO:0007669"/>
    <property type="project" value="InterPro"/>
</dbReference>
<feature type="transmembrane region" description="Helical" evidence="5">
    <location>
        <begin position="184"/>
        <end position="205"/>
    </location>
</feature>
<name>A0AA45WIF0_9AQUI</name>
<feature type="transmembrane region" description="Helical" evidence="5">
    <location>
        <begin position="68"/>
        <end position="87"/>
    </location>
</feature>
<evidence type="ECO:0000256" key="4">
    <source>
        <dbReference type="ARBA" id="ARBA00023136"/>
    </source>
</evidence>
<comment type="subcellular location">
    <subcellularLocation>
        <location evidence="1">Membrane</location>
        <topology evidence="1">Multi-pass membrane protein</topology>
    </subcellularLocation>
</comment>
<proteinExistence type="predicted"/>
<dbReference type="AlphaFoldDB" id="A0AA45WIF0"/>
<comment type="caution">
    <text evidence="7">The sequence shown here is derived from an EMBL/GenBank/DDBJ whole genome shotgun (WGS) entry which is preliminary data.</text>
</comment>
<feature type="transmembrane region" description="Helical" evidence="5">
    <location>
        <begin position="36"/>
        <end position="56"/>
    </location>
</feature>
<feature type="transmembrane region" description="Helical" evidence="5">
    <location>
        <begin position="94"/>
        <end position="113"/>
    </location>
</feature>
<feature type="transmembrane region" description="Helical" evidence="5">
    <location>
        <begin position="243"/>
        <end position="261"/>
    </location>
</feature>
<feature type="transmembrane region" description="Helical" evidence="5">
    <location>
        <begin position="6"/>
        <end position="24"/>
    </location>
</feature>
<accession>A0AA45WIF0</accession>
<evidence type="ECO:0000256" key="1">
    <source>
        <dbReference type="ARBA" id="ARBA00004141"/>
    </source>
</evidence>